<dbReference type="AlphaFoldDB" id="A0A5C6C689"/>
<gene>
    <name evidence="2" type="ORF">Poly21_10650</name>
</gene>
<dbReference type="Proteomes" id="UP000319908">
    <property type="component" value="Unassembled WGS sequence"/>
</dbReference>
<protein>
    <submittedName>
        <fullName evidence="2">Uncharacterized protein</fullName>
    </submittedName>
</protein>
<sequence>MGGSWSGTLPKPVGDWRQGGQGTCRLSDGDGNTYEDFQIDFI</sequence>
<comment type="caution">
    <text evidence="2">The sequence shown here is derived from an EMBL/GenBank/DDBJ whole genome shotgun (WGS) entry which is preliminary data.</text>
</comment>
<keyword evidence="3" id="KW-1185">Reference proteome</keyword>
<accession>A0A5C6C689</accession>
<dbReference type="EMBL" id="SJPU01000001">
    <property type="protein sequence ID" value="TWU18894.1"/>
    <property type="molecule type" value="Genomic_DNA"/>
</dbReference>
<proteinExistence type="predicted"/>
<evidence type="ECO:0000256" key="1">
    <source>
        <dbReference type="SAM" id="MobiDB-lite"/>
    </source>
</evidence>
<evidence type="ECO:0000313" key="3">
    <source>
        <dbReference type="Proteomes" id="UP000319908"/>
    </source>
</evidence>
<feature type="region of interest" description="Disordered" evidence="1">
    <location>
        <begin position="1"/>
        <end position="32"/>
    </location>
</feature>
<reference evidence="2 3" key="1">
    <citation type="journal article" date="2020" name="Antonie Van Leeuwenhoek">
        <title>Rhodopirellula heiligendammensis sp. nov., Rhodopirellula pilleata sp. nov., and Rhodopirellula solitaria sp. nov. isolated from natural or artificial marine surfaces in Northern Germany and California, USA, and emended description of the genus Rhodopirellula.</title>
        <authorList>
            <person name="Kallscheuer N."/>
            <person name="Wiegand S."/>
            <person name="Jogler M."/>
            <person name="Boedeker C."/>
            <person name="Peeters S.H."/>
            <person name="Rast P."/>
            <person name="Heuer A."/>
            <person name="Jetten M.S.M."/>
            <person name="Rohde M."/>
            <person name="Jogler C."/>
        </authorList>
    </citation>
    <scope>NUCLEOTIDE SEQUENCE [LARGE SCALE GENOMIC DNA]</scope>
    <source>
        <strain evidence="2 3">Poly21</strain>
    </source>
</reference>
<evidence type="ECO:0000313" key="2">
    <source>
        <dbReference type="EMBL" id="TWU18894.1"/>
    </source>
</evidence>
<organism evidence="2 3">
    <name type="scientific">Allorhodopirellula heiligendammensis</name>
    <dbReference type="NCBI Taxonomy" id="2714739"/>
    <lineage>
        <taxon>Bacteria</taxon>
        <taxon>Pseudomonadati</taxon>
        <taxon>Planctomycetota</taxon>
        <taxon>Planctomycetia</taxon>
        <taxon>Pirellulales</taxon>
        <taxon>Pirellulaceae</taxon>
        <taxon>Allorhodopirellula</taxon>
    </lineage>
</organism>
<name>A0A5C6C689_9BACT</name>